<dbReference type="AlphaFoldDB" id="A0AA49JJG9"/>
<dbReference type="SUPFAM" id="SSF53590">
    <property type="entry name" value="Nucleoside hydrolase"/>
    <property type="match status" value="1"/>
</dbReference>
<proteinExistence type="predicted"/>
<accession>A0AA49JJG9</accession>
<dbReference type="EMBL" id="CP120682">
    <property type="protein sequence ID" value="WKN39781.1"/>
    <property type="molecule type" value="Genomic_DNA"/>
</dbReference>
<feature type="domain" description="Inosine/uridine-preferring nucleoside hydrolase" evidence="1">
    <location>
        <begin position="26"/>
        <end position="210"/>
    </location>
</feature>
<evidence type="ECO:0000313" key="2">
    <source>
        <dbReference type="EMBL" id="WKN39781.1"/>
    </source>
</evidence>
<dbReference type="InterPro" id="IPR036452">
    <property type="entry name" value="Ribo_hydro-like"/>
</dbReference>
<gene>
    <name evidence="2" type="ORF">K4G66_13885</name>
</gene>
<reference evidence="2" key="1">
    <citation type="journal article" date="2023" name="Comput. Struct. Biotechnol. J.">
        <title>Discovery of a novel marine Bacteroidetes with a rich repertoire of carbohydrate-active enzymes.</title>
        <authorList>
            <person name="Chen B."/>
            <person name="Liu G."/>
            <person name="Chen Q."/>
            <person name="Wang H."/>
            <person name="Liu L."/>
            <person name="Tang K."/>
        </authorList>
    </citation>
    <scope>NUCLEOTIDE SEQUENCE</scope>
    <source>
        <strain evidence="2">TK19036</strain>
    </source>
</reference>
<sequence length="335" mass="37030">MTLRFFLTLIGIFLLITNLFSQPVKIIYDTDMESDVDDVGATAILHVLADQGEAEILATMVSSINPWSAPCLDAINTFYGRPDLPIGVPKEEGVNRASVYAQSVAENYPHSVISPDSLPDAVRLYRQILADQPDNSVIIVTVGYLTNLSRLLHTPPDDISPLDGTELVRQKVKKYVCMGGRFPKNTNTDVHGNWKPDPAAAVDVADHWPTSILFSGGGPPLAELYQTGSTLPTQTEKGHIVRQAYAWFFERSGWAKGPTQHSADLLAVRFALQGVSDQFKLVCEGYNKIFADGTHEWRSAPNKDQCYVEPVQEDIEEVVSELDHLMTTPPKRPKP</sequence>
<dbReference type="PANTHER" id="PTHR43264:SF1">
    <property type="entry name" value="INOSINE_URIDINE-PREFERRING NUCLEOSIDE HYDROLASE DOMAIN-CONTAINING PROTEIN"/>
    <property type="match status" value="1"/>
</dbReference>
<dbReference type="Pfam" id="PF01156">
    <property type="entry name" value="IU_nuc_hydro"/>
    <property type="match status" value="1"/>
</dbReference>
<dbReference type="PANTHER" id="PTHR43264">
    <property type="match status" value="1"/>
</dbReference>
<name>A0AA49JJG9_9BACT</name>
<dbReference type="Gene3D" id="3.90.245.10">
    <property type="entry name" value="Ribonucleoside hydrolase-like"/>
    <property type="match status" value="1"/>
</dbReference>
<keyword evidence="2" id="KW-0378">Hydrolase</keyword>
<dbReference type="GO" id="GO:0016799">
    <property type="term" value="F:hydrolase activity, hydrolyzing N-glycosyl compounds"/>
    <property type="evidence" value="ECO:0007669"/>
    <property type="project" value="InterPro"/>
</dbReference>
<organism evidence="2">
    <name type="scientific">Roseihalotalea indica</name>
    <dbReference type="NCBI Taxonomy" id="2867963"/>
    <lineage>
        <taxon>Bacteria</taxon>
        <taxon>Pseudomonadati</taxon>
        <taxon>Bacteroidota</taxon>
        <taxon>Cytophagia</taxon>
        <taxon>Cytophagales</taxon>
        <taxon>Catalimonadaceae</taxon>
        <taxon>Roseihalotalea</taxon>
    </lineage>
</organism>
<evidence type="ECO:0000259" key="1">
    <source>
        <dbReference type="Pfam" id="PF01156"/>
    </source>
</evidence>
<dbReference type="InterPro" id="IPR001910">
    <property type="entry name" value="Inosine/uridine_hydrolase_dom"/>
</dbReference>
<reference evidence="2" key="2">
    <citation type="journal article" date="2024" name="Antonie Van Leeuwenhoek">
        <title>Roseihalotalea indica gen. nov., sp. nov., a halophilic Bacteroidetes from mesopelagic Southwest Indian Ocean with higher carbohydrate metabolic potential.</title>
        <authorList>
            <person name="Chen B."/>
            <person name="Zhang M."/>
            <person name="Lin D."/>
            <person name="Ye J."/>
            <person name="Tang K."/>
        </authorList>
    </citation>
    <scope>NUCLEOTIDE SEQUENCE</scope>
    <source>
        <strain evidence="2">TK19036</strain>
    </source>
</reference>
<protein>
    <submittedName>
        <fullName evidence="2">Nucleoside hydrolase</fullName>
    </submittedName>
</protein>